<name>M1DB67_SOLTU</name>
<keyword evidence="3" id="KW-1185">Reference proteome</keyword>
<reference evidence="3" key="1">
    <citation type="journal article" date="2011" name="Nature">
        <title>Genome sequence and analysis of the tuber crop potato.</title>
        <authorList>
            <consortium name="The Potato Genome Sequencing Consortium"/>
        </authorList>
    </citation>
    <scope>NUCLEOTIDE SEQUENCE [LARGE SCALE GENOMIC DNA]</scope>
    <source>
        <strain evidence="3">cv. DM1-3 516 R44</strain>
    </source>
</reference>
<sequence length="241" mass="26981">MHNQEQTNNQDGNEPQQTKENAVIKLKIAPEEISKNPKSQMHKYMHTNHNALVQKQSKKTTGIDSNLHNPQNPNINYDCVVAEADGGMDGGSKEKPTDLQEVVTKGGNLTHVLHEGVHNDLSRDLRASATTFQNNVNAGYSKRFTDLGTCQDAEDEYANIQSEDEFDQDTQSFNENDEEEEETSIHLIKAFGYTMFQQEIEEVTNQQGLSPRGRQNTKQANTNTSANSSRPNARSRSIGFL</sequence>
<dbReference type="EnsemblPlants" id="PGSC0003DMT400086186">
    <property type="protein sequence ID" value="PGSC0003DMT400086186"/>
    <property type="gene ID" value="PGSC0003DMG400035757"/>
</dbReference>
<dbReference type="Proteomes" id="UP000011115">
    <property type="component" value="Unassembled WGS sequence"/>
</dbReference>
<dbReference type="PaxDb" id="4113-PGSC0003DMT400086186"/>
<reference evidence="2" key="2">
    <citation type="submission" date="2015-06" db="UniProtKB">
        <authorList>
            <consortium name="EnsemblPlants"/>
        </authorList>
    </citation>
    <scope>IDENTIFICATION</scope>
    <source>
        <strain evidence="2">DM1-3 516 R44</strain>
    </source>
</reference>
<protein>
    <submittedName>
        <fullName evidence="2">Uncharacterized protein</fullName>
    </submittedName>
</protein>
<feature type="compositionally biased region" description="Polar residues" evidence="1">
    <location>
        <begin position="1"/>
        <end position="20"/>
    </location>
</feature>
<organism evidence="2 3">
    <name type="scientific">Solanum tuberosum</name>
    <name type="common">Potato</name>
    <dbReference type="NCBI Taxonomy" id="4113"/>
    <lineage>
        <taxon>Eukaryota</taxon>
        <taxon>Viridiplantae</taxon>
        <taxon>Streptophyta</taxon>
        <taxon>Embryophyta</taxon>
        <taxon>Tracheophyta</taxon>
        <taxon>Spermatophyta</taxon>
        <taxon>Magnoliopsida</taxon>
        <taxon>eudicotyledons</taxon>
        <taxon>Gunneridae</taxon>
        <taxon>Pentapetalae</taxon>
        <taxon>asterids</taxon>
        <taxon>lamiids</taxon>
        <taxon>Solanales</taxon>
        <taxon>Solanaceae</taxon>
        <taxon>Solanoideae</taxon>
        <taxon>Solaneae</taxon>
        <taxon>Solanum</taxon>
    </lineage>
</organism>
<evidence type="ECO:0000313" key="3">
    <source>
        <dbReference type="Proteomes" id="UP000011115"/>
    </source>
</evidence>
<dbReference type="Gramene" id="PGSC0003DMT400086186">
    <property type="protein sequence ID" value="PGSC0003DMT400086186"/>
    <property type="gene ID" value="PGSC0003DMG400035757"/>
</dbReference>
<evidence type="ECO:0000256" key="1">
    <source>
        <dbReference type="SAM" id="MobiDB-lite"/>
    </source>
</evidence>
<feature type="region of interest" description="Disordered" evidence="1">
    <location>
        <begin position="1"/>
        <end position="40"/>
    </location>
</feature>
<proteinExistence type="predicted"/>
<feature type="compositionally biased region" description="Low complexity" evidence="1">
    <location>
        <begin position="216"/>
        <end position="241"/>
    </location>
</feature>
<dbReference type="AlphaFoldDB" id="M1DB67"/>
<feature type="region of interest" description="Disordered" evidence="1">
    <location>
        <begin position="163"/>
        <end position="183"/>
    </location>
</feature>
<dbReference type="HOGENOM" id="CLU_1153381_0_0_1"/>
<dbReference type="InParanoid" id="M1DB67"/>
<evidence type="ECO:0000313" key="2">
    <source>
        <dbReference type="EnsemblPlants" id="PGSC0003DMT400086186"/>
    </source>
</evidence>
<feature type="region of interest" description="Disordered" evidence="1">
    <location>
        <begin position="205"/>
        <end position="241"/>
    </location>
</feature>
<accession>M1DB67</accession>